<evidence type="ECO:0000256" key="7">
    <source>
        <dbReference type="ARBA" id="ARBA00022723"/>
    </source>
</evidence>
<dbReference type="FunFam" id="1.10.287.600:FF:000002">
    <property type="entry name" value="Tubulin beta chain"/>
    <property type="match status" value="1"/>
</dbReference>
<dbReference type="InterPro" id="IPR003008">
    <property type="entry name" value="Tubulin_FtsZ_GTPase"/>
</dbReference>
<keyword evidence="6 13" id="KW-0493">Microtubule</keyword>
<dbReference type="SMART" id="SM00864">
    <property type="entry name" value="Tubulin"/>
    <property type="match status" value="1"/>
</dbReference>
<comment type="cofactor">
    <cofactor evidence="1">
        <name>Mg(2+)</name>
        <dbReference type="ChEBI" id="CHEBI:18420"/>
    </cofactor>
</comment>
<dbReference type="GO" id="GO:0046872">
    <property type="term" value="F:metal ion binding"/>
    <property type="evidence" value="ECO:0007669"/>
    <property type="project" value="UniProtKB-KW"/>
</dbReference>
<dbReference type="FunFam" id="3.30.1330.20:FF:000009">
    <property type="entry name" value="Tubulin beta chain"/>
    <property type="match status" value="1"/>
</dbReference>
<evidence type="ECO:0000256" key="6">
    <source>
        <dbReference type="ARBA" id="ARBA00022701"/>
    </source>
</evidence>
<dbReference type="InterPro" id="IPR000217">
    <property type="entry name" value="Tubulin"/>
</dbReference>
<evidence type="ECO:0000313" key="17">
    <source>
        <dbReference type="Proteomes" id="UP000887566"/>
    </source>
</evidence>
<dbReference type="InterPro" id="IPR017975">
    <property type="entry name" value="Tubulin_CS"/>
</dbReference>
<reference evidence="18" key="1">
    <citation type="submission" date="2022-11" db="UniProtKB">
        <authorList>
            <consortium name="WormBaseParasite"/>
        </authorList>
    </citation>
    <scope>IDENTIFICATION</scope>
</reference>
<evidence type="ECO:0000256" key="12">
    <source>
        <dbReference type="ARBA" id="ARBA00034296"/>
    </source>
</evidence>
<dbReference type="GO" id="GO:0003924">
    <property type="term" value="F:GTPase activity"/>
    <property type="evidence" value="ECO:0007669"/>
    <property type="project" value="InterPro"/>
</dbReference>
<evidence type="ECO:0000256" key="1">
    <source>
        <dbReference type="ARBA" id="ARBA00001946"/>
    </source>
</evidence>
<dbReference type="InterPro" id="IPR018316">
    <property type="entry name" value="Tubulin/FtsZ_2-layer-sand-dom"/>
</dbReference>
<evidence type="ECO:0000256" key="5">
    <source>
        <dbReference type="ARBA" id="ARBA00022490"/>
    </source>
</evidence>
<dbReference type="GO" id="GO:0005525">
    <property type="term" value="F:GTP binding"/>
    <property type="evidence" value="ECO:0007669"/>
    <property type="project" value="UniProtKB-UniRule"/>
</dbReference>
<dbReference type="InterPro" id="IPR036525">
    <property type="entry name" value="Tubulin/FtsZ_GTPase_sf"/>
</dbReference>
<keyword evidence="8 13" id="KW-0547">Nucleotide-binding</keyword>
<dbReference type="InterPro" id="IPR037103">
    <property type="entry name" value="Tubulin/FtsZ-like_C"/>
</dbReference>
<keyword evidence="11" id="KW-0206">Cytoskeleton</keyword>
<comment type="function">
    <text evidence="12 13">Tubulin is the major constituent of microtubules, a cylinder consisting of laterally associated linear protofilaments composed of alpha- and beta-tubulin heterodimers. Microtubules grow by the addition of GTP-tubulin dimers to the microtubule end, where a stabilizing cap forms. Below the cap, tubulin dimers are in GDP-bound state, owing to GTPase activity of alpha-tubulin.</text>
</comment>
<dbReference type="InterPro" id="IPR002453">
    <property type="entry name" value="Beta_tubulin"/>
</dbReference>
<dbReference type="InterPro" id="IPR008280">
    <property type="entry name" value="Tub_FtsZ_C"/>
</dbReference>
<dbReference type="PROSITE" id="PS00227">
    <property type="entry name" value="TUBULIN"/>
    <property type="match status" value="1"/>
</dbReference>
<dbReference type="Proteomes" id="UP000887566">
    <property type="component" value="Unplaced"/>
</dbReference>
<evidence type="ECO:0000259" key="15">
    <source>
        <dbReference type="SMART" id="SM00864"/>
    </source>
</evidence>
<feature type="domain" description="Tubulin/FtsZ GTPase" evidence="15">
    <location>
        <begin position="51"/>
        <end position="248"/>
    </location>
</feature>
<name>A0A914X3N1_9BILA</name>
<dbReference type="Gene3D" id="3.40.50.1440">
    <property type="entry name" value="Tubulin/FtsZ, GTPase domain"/>
    <property type="match status" value="1"/>
</dbReference>
<evidence type="ECO:0000256" key="8">
    <source>
        <dbReference type="ARBA" id="ARBA00022741"/>
    </source>
</evidence>
<dbReference type="GO" id="GO:0005874">
    <property type="term" value="C:microtubule"/>
    <property type="evidence" value="ECO:0007669"/>
    <property type="project" value="UniProtKB-KW"/>
</dbReference>
<evidence type="ECO:0000259" key="16">
    <source>
        <dbReference type="SMART" id="SM00865"/>
    </source>
</evidence>
<dbReference type="Pfam" id="PF00091">
    <property type="entry name" value="Tubulin"/>
    <property type="match status" value="1"/>
</dbReference>
<comment type="subcellular location">
    <subcellularLocation>
        <location evidence="2">Cytoplasm</location>
        <location evidence="2">Cytoskeleton</location>
    </subcellularLocation>
</comment>
<protein>
    <recommendedName>
        <fullName evidence="13">Tubulin beta chain</fullName>
    </recommendedName>
</protein>
<dbReference type="PRINTS" id="PR01161">
    <property type="entry name" value="TUBULIN"/>
</dbReference>
<dbReference type="InterPro" id="IPR013838">
    <property type="entry name" value="Beta-tubulin_BS"/>
</dbReference>
<dbReference type="Pfam" id="PF03953">
    <property type="entry name" value="Tubulin_C"/>
    <property type="match status" value="1"/>
</dbReference>
<dbReference type="AlphaFoldDB" id="A0A914X3N1"/>
<feature type="region of interest" description="Disordered" evidence="14">
    <location>
        <begin position="431"/>
        <end position="458"/>
    </location>
</feature>
<comment type="subunit">
    <text evidence="4 13">Dimer of alpha and beta chains. A typical microtubule is a hollow water-filled tube with an outer diameter of 25 nm and an inner diameter of 15 nM. Alpha-beta heterodimers associate head-to-tail to form protofilaments running lengthwise along the microtubule wall with the beta-tubulin subunit facing the microtubule plus end conferring a structural polarity. Microtubules usually have 13 protofilaments but different protofilament numbers can be found in some organisms and specialized cells.</text>
</comment>
<evidence type="ECO:0000256" key="2">
    <source>
        <dbReference type="ARBA" id="ARBA00004245"/>
    </source>
</evidence>
<evidence type="ECO:0000256" key="9">
    <source>
        <dbReference type="ARBA" id="ARBA00022842"/>
    </source>
</evidence>
<keyword evidence="7" id="KW-0479">Metal-binding</keyword>
<evidence type="ECO:0000256" key="14">
    <source>
        <dbReference type="SAM" id="MobiDB-lite"/>
    </source>
</evidence>
<dbReference type="WBParaSite" id="PSAMB.scaffold6207size9965.g28071.t1">
    <property type="protein sequence ID" value="PSAMB.scaffold6207size9965.g28071.t1"/>
    <property type="gene ID" value="PSAMB.scaffold6207size9965.g28071"/>
</dbReference>
<keyword evidence="10 13" id="KW-0342">GTP-binding</keyword>
<dbReference type="GO" id="GO:0005200">
    <property type="term" value="F:structural constituent of cytoskeleton"/>
    <property type="evidence" value="ECO:0007669"/>
    <property type="project" value="InterPro"/>
</dbReference>
<keyword evidence="17" id="KW-1185">Reference proteome</keyword>
<dbReference type="PROSITE" id="PS00228">
    <property type="entry name" value="TUBULIN_B_AUTOREG"/>
    <property type="match status" value="1"/>
</dbReference>
<keyword evidence="5" id="KW-0963">Cytoplasm</keyword>
<dbReference type="Gene3D" id="3.30.1330.20">
    <property type="entry name" value="Tubulin/FtsZ, C-terminal domain"/>
    <property type="match status" value="1"/>
</dbReference>
<evidence type="ECO:0000256" key="11">
    <source>
        <dbReference type="ARBA" id="ARBA00023212"/>
    </source>
</evidence>
<dbReference type="FunFam" id="3.40.50.1440:FF:000006">
    <property type="entry name" value="Tubulin beta chain"/>
    <property type="match status" value="1"/>
</dbReference>
<evidence type="ECO:0000256" key="13">
    <source>
        <dbReference type="RuleBase" id="RU000352"/>
    </source>
</evidence>
<feature type="compositionally biased region" description="Acidic residues" evidence="14">
    <location>
        <begin position="434"/>
        <end position="451"/>
    </location>
</feature>
<dbReference type="PRINTS" id="PR01163">
    <property type="entry name" value="BETATUBULIN"/>
</dbReference>
<dbReference type="SMART" id="SM00865">
    <property type="entry name" value="Tubulin_C"/>
    <property type="match status" value="1"/>
</dbReference>
<dbReference type="CDD" id="cd02187">
    <property type="entry name" value="beta_tubulin"/>
    <property type="match status" value="1"/>
</dbReference>
<evidence type="ECO:0000256" key="4">
    <source>
        <dbReference type="ARBA" id="ARBA00011747"/>
    </source>
</evidence>
<organism evidence="17 18">
    <name type="scientific">Plectus sambesii</name>
    <dbReference type="NCBI Taxonomy" id="2011161"/>
    <lineage>
        <taxon>Eukaryota</taxon>
        <taxon>Metazoa</taxon>
        <taxon>Ecdysozoa</taxon>
        <taxon>Nematoda</taxon>
        <taxon>Chromadorea</taxon>
        <taxon>Plectida</taxon>
        <taxon>Plectina</taxon>
        <taxon>Plectoidea</taxon>
        <taxon>Plectidae</taxon>
        <taxon>Plectus</taxon>
    </lineage>
</organism>
<comment type="similarity">
    <text evidence="3 13">Belongs to the tubulin family.</text>
</comment>
<dbReference type="SUPFAM" id="SSF55307">
    <property type="entry name" value="Tubulin C-terminal domain-like"/>
    <property type="match status" value="1"/>
</dbReference>
<evidence type="ECO:0000256" key="10">
    <source>
        <dbReference type="ARBA" id="ARBA00023134"/>
    </source>
</evidence>
<sequence>MREIVHLQVGQCGNQIGSKFWEVISEEHGIQKDGTFYPEDQSIADLQLERVNVYFSEAHGGRYVPRSVMIDLEPGTMNTIRAGEFGGLFKPDNFIFGNSGAGNNWAKGHYTEGAELIESVLDVIRKEGEACDCLQGFQMTHSIGGGTGSGLGTLLVSKLREEYPDRVIATYSVIPSPKVSDVVIEPYNATLSVHQLVENTDQTFCIDNEALYGICMRTLKMQSPSYGALNQLVSQTMAGVTTCLRFPGELNADLRKLAVNMIPFPRLHFFMSSFAPLSSTASAGYRSSHVAELTQQMFDPNNMMTACDPRHGRYLTCATVFRGKMSIREVEQQVMAMQTKNSSNFVEWIPNNVKTALCRIPPKGLKTSGTFIGNNTAIQDLFKRISEQFTVMFRRKAFLYWFTGEGMDEMEFTEAESNMNDLISEYQQYQEATVDGDEDTEGGDYDQQYDDSDAHTEL</sequence>
<evidence type="ECO:0000256" key="3">
    <source>
        <dbReference type="ARBA" id="ARBA00009636"/>
    </source>
</evidence>
<evidence type="ECO:0000313" key="18">
    <source>
        <dbReference type="WBParaSite" id="PSAMB.scaffold6207size9965.g28071.t1"/>
    </source>
</evidence>
<dbReference type="InterPro" id="IPR023123">
    <property type="entry name" value="Tubulin_C"/>
</dbReference>
<proteinExistence type="inferred from homology"/>
<feature type="domain" description="Tubulin/FtsZ 2-layer sandwich" evidence="16">
    <location>
        <begin position="250"/>
        <end position="387"/>
    </location>
</feature>
<dbReference type="PANTHER" id="PTHR11588">
    <property type="entry name" value="TUBULIN"/>
    <property type="match status" value="1"/>
</dbReference>
<accession>A0A914X3N1</accession>
<dbReference type="GO" id="GO:0007017">
    <property type="term" value="P:microtubule-based process"/>
    <property type="evidence" value="ECO:0007669"/>
    <property type="project" value="InterPro"/>
</dbReference>
<dbReference type="SUPFAM" id="SSF52490">
    <property type="entry name" value="Tubulin nucleotide-binding domain-like"/>
    <property type="match status" value="1"/>
</dbReference>
<dbReference type="Gene3D" id="1.10.287.600">
    <property type="entry name" value="Helix hairpin bin"/>
    <property type="match status" value="1"/>
</dbReference>
<keyword evidence="9" id="KW-0460">Magnesium</keyword>